<evidence type="ECO:0000313" key="1">
    <source>
        <dbReference type="EMBL" id="OQA58463.1"/>
    </source>
</evidence>
<dbReference type="EMBL" id="MWBQ01000073">
    <property type="protein sequence ID" value="OQA58463.1"/>
    <property type="molecule type" value="Genomic_DNA"/>
</dbReference>
<dbReference type="AlphaFoldDB" id="A0A1V5SW56"/>
<reference evidence="1" key="1">
    <citation type="submission" date="2017-02" db="EMBL/GenBank/DDBJ databases">
        <title>Delving into the versatile metabolic prowess of the omnipresent phylum Bacteroidetes.</title>
        <authorList>
            <person name="Nobu M.K."/>
            <person name="Mei R."/>
            <person name="Narihiro T."/>
            <person name="Kuroda K."/>
            <person name="Liu W.-T."/>
        </authorList>
    </citation>
    <scope>NUCLEOTIDE SEQUENCE</scope>
    <source>
        <strain evidence="1">ADurb.Bin276</strain>
    </source>
</reference>
<protein>
    <submittedName>
        <fullName evidence="1">Uncharacterized protein</fullName>
    </submittedName>
</protein>
<organism evidence="1">
    <name type="scientific">Candidatus Atribacter allofermentans</name>
    <dbReference type="NCBI Taxonomy" id="1852833"/>
    <lineage>
        <taxon>Bacteria</taxon>
        <taxon>Pseudomonadati</taxon>
        <taxon>Atribacterota</taxon>
        <taxon>Atribacteria</taxon>
        <taxon>Atribacterales</taxon>
        <taxon>Atribacteraceae</taxon>
        <taxon>Atribacter</taxon>
    </lineage>
</organism>
<comment type="caution">
    <text evidence="1">The sequence shown here is derived from an EMBL/GenBank/DDBJ whole genome shotgun (WGS) entry which is preliminary data.</text>
</comment>
<proteinExistence type="predicted"/>
<name>A0A1V5SW56_9BACT</name>
<accession>A0A1V5SW56</accession>
<sequence>MADPAERIGSILGEIERTKGMVKSPDRRSAYLTPLYTQLAREIIDEVKKQVKEDIMKELRNEIRRE</sequence>
<dbReference type="Proteomes" id="UP000485569">
    <property type="component" value="Unassembled WGS sequence"/>
</dbReference>
<gene>
    <name evidence="1" type="ORF">BWY41_01066</name>
</gene>